<dbReference type="EMBL" id="CP003418">
    <property type="protein sequence ID" value="AFH49904.1"/>
    <property type="molecule type" value="Genomic_DNA"/>
</dbReference>
<keyword evidence="3" id="KW-1185">Reference proteome</keyword>
<proteinExistence type="predicted"/>
<name>I0ALP7_IGNAJ</name>
<dbReference type="KEGG" id="ial:IALB_2199"/>
<sequence>MREQLSENKNLFEGDALSSPEELSLIDKRSSEYHNQQLHEIVLKKQKLIIYLSIIYTAVVIGSLIYLIFLK</sequence>
<dbReference type="Proteomes" id="UP000007394">
    <property type="component" value="Chromosome"/>
</dbReference>
<reference evidence="2 3" key="1">
    <citation type="journal article" date="2012" name="Front. Microbiol.">
        <title>Complete genome of Ignavibacterium album, a metabolically versatile, flagellated, facultative anaerobe from the phylum Chlorobi.</title>
        <authorList>
            <person name="Liu Z."/>
            <person name="Frigaard N.-U."/>
            <person name="Vogl K."/>
            <person name="Iino T."/>
            <person name="Ohkuma M."/>
            <person name="Overmann J."/>
            <person name="Bryant D.A."/>
        </authorList>
    </citation>
    <scope>NUCLEOTIDE SEQUENCE [LARGE SCALE GENOMIC DNA]</scope>
    <source>
        <strain evidence="3">DSM 19864 / JCM 16511 / NBRC 101810 / Mat9-16</strain>
    </source>
</reference>
<dbReference type="RefSeq" id="WP_014561053.1">
    <property type="nucleotide sequence ID" value="NC_017464.1"/>
</dbReference>
<keyword evidence="1" id="KW-0472">Membrane</keyword>
<evidence type="ECO:0000313" key="2">
    <source>
        <dbReference type="EMBL" id="AFH49904.1"/>
    </source>
</evidence>
<evidence type="ECO:0000313" key="3">
    <source>
        <dbReference type="Proteomes" id="UP000007394"/>
    </source>
</evidence>
<organism evidence="2 3">
    <name type="scientific">Ignavibacterium album (strain DSM 19864 / JCM 16511 / NBRC 101810 / Mat9-16)</name>
    <dbReference type="NCBI Taxonomy" id="945713"/>
    <lineage>
        <taxon>Bacteria</taxon>
        <taxon>Pseudomonadati</taxon>
        <taxon>Ignavibacteriota</taxon>
        <taxon>Ignavibacteria</taxon>
        <taxon>Ignavibacteriales</taxon>
        <taxon>Ignavibacteriaceae</taxon>
        <taxon>Ignavibacterium</taxon>
    </lineage>
</organism>
<keyword evidence="1" id="KW-1133">Transmembrane helix</keyword>
<evidence type="ECO:0000256" key="1">
    <source>
        <dbReference type="SAM" id="Phobius"/>
    </source>
</evidence>
<accession>I0ALP7</accession>
<feature type="transmembrane region" description="Helical" evidence="1">
    <location>
        <begin position="48"/>
        <end position="69"/>
    </location>
</feature>
<dbReference type="HOGENOM" id="CLU_2734604_0_0_10"/>
<dbReference type="STRING" id="945713.IALB_2199"/>
<gene>
    <name evidence="2" type="ordered locus">IALB_2199</name>
</gene>
<dbReference type="AlphaFoldDB" id="I0ALP7"/>
<protein>
    <submittedName>
        <fullName evidence="2">Uncharacterized protein</fullName>
    </submittedName>
</protein>
<keyword evidence="1" id="KW-0812">Transmembrane</keyword>